<name>A0A2V0PK64_9CHLO</name>
<dbReference type="GO" id="GO:0003676">
    <property type="term" value="F:nucleic acid binding"/>
    <property type="evidence" value="ECO:0007669"/>
    <property type="project" value="InterPro"/>
</dbReference>
<reference evidence="4 5" key="1">
    <citation type="journal article" date="2018" name="Sci. Rep.">
        <title>Raphidocelis subcapitata (=Pseudokirchneriella subcapitata) provides an insight into genome evolution and environmental adaptations in the Sphaeropleales.</title>
        <authorList>
            <person name="Suzuki S."/>
            <person name="Yamaguchi H."/>
            <person name="Nakajima N."/>
            <person name="Kawachi M."/>
        </authorList>
    </citation>
    <scope>NUCLEOTIDE SEQUENCE [LARGE SCALE GENOMIC DNA]</scope>
    <source>
        <strain evidence="4 5">NIES-35</strain>
    </source>
</reference>
<dbReference type="AlphaFoldDB" id="A0A2V0PK64"/>
<dbReference type="EMBL" id="BDRX01000198">
    <property type="protein sequence ID" value="GBG00185.1"/>
    <property type="molecule type" value="Genomic_DNA"/>
</dbReference>
<dbReference type="InParanoid" id="A0A2V0PK64"/>
<proteinExistence type="predicted"/>
<comment type="caution">
    <text evidence="4">The sequence shown here is derived from an EMBL/GenBank/DDBJ whole genome shotgun (WGS) entry which is preliminary data.</text>
</comment>
<dbReference type="Gene3D" id="3.30.420.10">
    <property type="entry name" value="Ribonuclease H-like superfamily/Ribonuclease H"/>
    <property type="match status" value="1"/>
</dbReference>
<evidence type="ECO:0000313" key="5">
    <source>
        <dbReference type="Proteomes" id="UP000247498"/>
    </source>
</evidence>
<evidence type="ECO:0000256" key="1">
    <source>
        <dbReference type="PROSITE-ProRule" id="PRU00723"/>
    </source>
</evidence>
<feature type="compositionally biased region" description="Gly residues" evidence="2">
    <location>
        <begin position="247"/>
        <end position="256"/>
    </location>
</feature>
<feature type="region of interest" description="Disordered" evidence="2">
    <location>
        <begin position="491"/>
        <end position="572"/>
    </location>
</feature>
<keyword evidence="5" id="KW-1185">Reference proteome</keyword>
<dbReference type="InterPro" id="IPR036397">
    <property type="entry name" value="RNaseH_sf"/>
</dbReference>
<feature type="compositionally biased region" description="Low complexity" evidence="2">
    <location>
        <begin position="491"/>
        <end position="502"/>
    </location>
</feature>
<feature type="compositionally biased region" description="Low complexity" evidence="2">
    <location>
        <begin position="235"/>
        <end position="246"/>
    </location>
</feature>
<keyword evidence="1" id="KW-0862">Zinc</keyword>
<dbReference type="Proteomes" id="UP000247498">
    <property type="component" value="Unassembled WGS sequence"/>
</dbReference>
<protein>
    <recommendedName>
        <fullName evidence="3">C3H1-type domain-containing protein</fullName>
    </recommendedName>
</protein>
<dbReference type="InterPro" id="IPR000571">
    <property type="entry name" value="Znf_CCCH"/>
</dbReference>
<dbReference type="OrthoDB" id="26838at2759"/>
<accession>A0A2V0PK64</accession>
<dbReference type="SUPFAM" id="SSF53098">
    <property type="entry name" value="Ribonuclease H-like"/>
    <property type="match status" value="1"/>
</dbReference>
<evidence type="ECO:0000256" key="2">
    <source>
        <dbReference type="SAM" id="MobiDB-lite"/>
    </source>
</evidence>
<evidence type="ECO:0000259" key="3">
    <source>
        <dbReference type="PROSITE" id="PS50103"/>
    </source>
</evidence>
<feature type="zinc finger region" description="C3H1-type" evidence="1">
    <location>
        <begin position="139"/>
        <end position="167"/>
    </location>
</feature>
<evidence type="ECO:0000313" key="4">
    <source>
        <dbReference type="EMBL" id="GBG00185.1"/>
    </source>
</evidence>
<dbReference type="STRING" id="307507.A0A2V0PK64"/>
<feature type="region of interest" description="Disordered" evidence="2">
    <location>
        <begin position="788"/>
        <end position="807"/>
    </location>
</feature>
<sequence length="851" mass="86195">MNINAYSAAAERLWGGSGVTEDAAKLVLARELLAQMAAGEARLGLTHAQAGAPVAAALGGAWGSARARAAAGKPGLRELVLADPRFTVEGNPSVADARIQLDLKALWESAAGADERGDHPGSPGARLLDPSYWEDLPRRPGAPACGLQHRFGWCVHRAACPFDHPPDAPKAAELRGALAARRQSGAVRFARAGGGGGGGGDGAAPVYPPEGGREPFLRGALAKWLLEAGLSAADGGAPSSSSASASAGGGGCGGGGAGGEAAPLRDWLAGGGRYGEAPPLARSMADAGAHLRALWKAQPGRGPDEKPFKSLGELLADDPHFLQRGASGGALVELSVGGLLSAAVAAGPLLRRLSAFADAIFPPARRREDFLRGALAKHILALQIEGGAADALPPALCAALRGEGGPTPFRLNAPQAGEHARRAWREGGHPWGAEGEEIPFKPLPTLAASGGWFPQEPQPGNPKNIQIAFDAARLIREGPAALRRAAAAPPPAAAAAAPRPGSAGAGAAGGSRPASAAAVSRPGSRGAAAGAAAAGEGSGEGEEEEEEEEGSGDGGESDGAAGSAGGGAGGYVIGGPEEDAALVAVAEAEQSPPVASWRPPGGAPPPAGWGWAEVAVRLLTPPPVGRRRASFDLALARLRAHLEGAEVVAVSVAVYAKHPHLVQLFVPWAEVGGLQLPATVYLIDTIDAEAAAPAIAAAAPALSARGAPLKVAHSSRNWSGLLRRRFGVQLGDCFDTQQAHHVFTQIKWELGRAPQSHVLGSQDVSLSALMRARGFHHPLLARDLGAAAQDARQQRARGGPSPRAAAQTLDAPFLDDVARGATYPDGAVSFWRMAQWAAAGAMQCPPPSHPA</sequence>
<feature type="compositionally biased region" description="Low complexity" evidence="2">
    <location>
        <begin position="788"/>
        <end position="806"/>
    </location>
</feature>
<dbReference type="GO" id="GO:0008270">
    <property type="term" value="F:zinc ion binding"/>
    <property type="evidence" value="ECO:0007669"/>
    <property type="project" value="UniProtKB-KW"/>
</dbReference>
<keyword evidence="1" id="KW-0863">Zinc-finger</keyword>
<dbReference type="InterPro" id="IPR012337">
    <property type="entry name" value="RNaseH-like_sf"/>
</dbReference>
<feature type="compositionally biased region" description="Gly residues" evidence="2">
    <location>
        <begin position="562"/>
        <end position="572"/>
    </location>
</feature>
<feature type="domain" description="C3H1-type" evidence="3">
    <location>
        <begin position="139"/>
        <end position="167"/>
    </location>
</feature>
<feature type="region of interest" description="Disordered" evidence="2">
    <location>
        <begin position="235"/>
        <end position="256"/>
    </location>
</feature>
<feature type="compositionally biased region" description="Acidic residues" evidence="2">
    <location>
        <begin position="539"/>
        <end position="551"/>
    </location>
</feature>
<dbReference type="PROSITE" id="PS50103">
    <property type="entry name" value="ZF_C3H1"/>
    <property type="match status" value="1"/>
</dbReference>
<feature type="compositionally biased region" description="Low complexity" evidence="2">
    <location>
        <begin position="510"/>
        <end position="535"/>
    </location>
</feature>
<organism evidence="4 5">
    <name type="scientific">Raphidocelis subcapitata</name>
    <dbReference type="NCBI Taxonomy" id="307507"/>
    <lineage>
        <taxon>Eukaryota</taxon>
        <taxon>Viridiplantae</taxon>
        <taxon>Chlorophyta</taxon>
        <taxon>core chlorophytes</taxon>
        <taxon>Chlorophyceae</taxon>
        <taxon>CS clade</taxon>
        <taxon>Sphaeropleales</taxon>
        <taxon>Selenastraceae</taxon>
        <taxon>Raphidocelis</taxon>
    </lineage>
</organism>
<gene>
    <name evidence="4" type="ORF">Rsub_12955</name>
</gene>
<keyword evidence="1" id="KW-0479">Metal-binding</keyword>